<comment type="caution">
    <text evidence="5">The sequence shown here is derived from an EMBL/GenBank/DDBJ whole genome shotgun (WGS) entry which is preliminary data.</text>
</comment>
<gene>
    <name evidence="5" type="ORF">L1O03_03930</name>
</gene>
<proteinExistence type="predicted"/>
<sequence length="262" mass="27502">MDLAAQLRIAERVCEDAERLFLDGLGAGPSQWKGSGDFATDVDVAIEEVLRERLEDLSGIPVYGEEQGGTLASEAVWVVDPIDGTANYSVQNPLCAILISLLVDGEPVLGLTSFPTLSRRLAAYEGSPLFVNGEPATRLPSGEGRSGQVGFSSVASQQSSSFPSLVRQGLLGDLTGTFLRPRITGSVGVDLGFCAQGIFSGAVSFSPHVWDNAAGIVLNRAAGSLITDTRGEPWTLHSEGCVVGSPEAHEAIMTTIRSVLKA</sequence>
<evidence type="ECO:0000256" key="4">
    <source>
        <dbReference type="PIRSR" id="PIRSR600760-2"/>
    </source>
</evidence>
<dbReference type="PANTHER" id="PTHR20854">
    <property type="entry name" value="INOSITOL MONOPHOSPHATASE"/>
    <property type="match status" value="1"/>
</dbReference>
<dbReference type="Pfam" id="PF00459">
    <property type="entry name" value="Inositol_P"/>
    <property type="match status" value="1"/>
</dbReference>
<organism evidence="5 6">
    <name type="scientific">Corynebacterium uropygiale</name>
    <dbReference type="NCBI Taxonomy" id="1775911"/>
    <lineage>
        <taxon>Bacteria</taxon>
        <taxon>Bacillati</taxon>
        <taxon>Actinomycetota</taxon>
        <taxon>Actinomycetes</taxon>
        <taxon>Mycobacteriales</taxon>
        <taxon>Corynebacteriaceae</taxon>
        <taxon>Corynebacterium</taxon>
    </lineage>
</organism>
<dbReference type="Gene3D" id="3.30.540.10">
    <property type="entry name" value="Fructose-1,6-Bisphosphatase, subunit A, domain 1"/>
    <property type="match status" value="1"/>
</dbReference>
<feature type="binding site" evidence="4">
    <location>
        <position position="65"/>
    </location>
    <ligand>
        <name>Mg(2+)</name>
        <dbReference type="ChEBI" id="CHEBI:18420"/>
        <label>1</label>
        <note>catalytic</note>
    </ligand>
</feature>
<dbReference type="Proteomes" id="UP001139336">
    <property type="component" value="Unassembled WGS sequence"/>
</dbReference>
<dbReference type="CDD" id="cd01637">
    <property type="entry name" value="IMPase_like"/>
    <property type="match status" value="1"/>
</dbReference>
<accession>A0A9X1QRP8</accession>
<dbReference type="EMBL" id="JAKGSI010000002">
    <property type="protein sequence ID" value="MCF4006329.1"/>
    <property type="molecule type" value="Genomic_DNA"/>
</dbReference>
<keyword evidence="1 4" id="KW-0479">Metal-binding</keyword>
<dbReference type="GO" id="GO:0008934">
    <property type="term" value="F:inositol monophosphate 1-phosphatase activity"/>
    <property type="evidence" value="ECO:0007669"/>
    <property type="project" value="TreeGrafter"/>
</dbReference>
<comment type="cofactor">
    <cofactor evidence="4">
        <name>Mg(2+)</name>
        <dbReference type="ChEBI" id="CHEBI:18420"/>
    </cofactor>
</comment>
<evidence type="ECO:0000313" key="6">
    <source>
        <dbReference type="Proteomes" id="UP001139336"/>
    </source>
</evidence>
<dbReference type="GO" id="GO:0046872">
    <property type="term" value="F:metal ion binding"/>
    <property type="evidence" value="ECO:0007669"/>
    <property type="project" value="UniProtKB-KW"/>
</dbReference>
<feature type="binding site" evidence="4">
    <location>
        <position position="82"/>
    </location>
    <ligand>
        <name>Mg(2+)</name>
        <dbReference type="ChEBI" id="CHEBI:18420"/>
        <label>1</label>
        <note>catalytic</note>
    </ligand>
</feature>
<dbReference type="InterPro" id="IPR020583">
    <property type="entry name" value="Inositol_monoP_metal-BS"/>
</dbReference>
<dbReference type="PROSITE" id="PS00629">
    <property type="entry name" value="IMP_1"/>
    <property type="match status" value="1"/>
</dbReference>
<dbReference type="RefSeq" id="WP_236118138.1">
    <property type="nucleotide sequence ID" value="NZ_JAKGSI010000002.1"/>
</dbReference>
<evidence type="ECO:0000256" key="3">
    <source>
        <dbReference type="ARBA" id="ARBA00022842"/>
    </source>
</evidence>
<feature type="binding site" evidence="4">
    <location>
        <position position="80"/>
    </location>
    <ligand>
        <name>Mg(2+)</name>
        <dbReference type="ChEBI" id="CHEBI:18420"/>
        <label>1</label>
        <note>catalytic</note>
    </ligand>
</feature>
<dbReference type="AlphaFoldDB" id="A0A9X1QRP8"/>
<dbReference type="PRINTS" id="PR00377">
    <property type="entry name" value="IMPHPHTASES"/>
</dbReference>
<dbReference type="PANTHER" id="PTHR20854:SF4">
    <property type="entry name" value="INOSITOL-1-MONOPHOSPHATASE-RELATED"/>
    <property type="match status" value="1"/>
</dbReference>
<reference evidence="5" key="1">
    <citation type="submission" date="2022-01" db="EMBL/GenBank/DDBJ databases">
        <title>Corynebacterium sp. nov isolated from isolated from the feces of the greater white-fronted geese (Anser albifrons) at Poyang Lake, PR China.</title>
        <authorList>
            <person name="Liu Q."/>
        </authorList>
    </citation>
    <scope>NUCLEOTIDE SEQUENCE</scope>
    <source>
        <strain evidence="5">JCM 32435</strain>
    </source>
</reference>
<keyword evidence="2" id="KW-0378">Hydrolase</keyword>
<dbReference type="GO" id="GO:0007165">
    <property type="term" value="P:signal transduction"/>
    <property type="evidence" value="ECO:0007669"/>
    <property type="project" value="TreeGrafter"/>
</dbReference>
<evidence type="ECO:0000256" key="2">
    <source>
        <dbReference type="ARBA" id="ARBA00022801"/>
    </source>
</evidence>
<evidence type="ECO:0000313" key="5">
    <source>
        <dbReference type="EMBL" id="MCF4006329.1"/>
    </source>
</evidence>
<feature type="binding site" evidence="4">
    <location>
        <position position="211"/>
    </location>
    <ligand>
        <name>Mg(2+)</name>
        <dbReference type="ChEBI" id="CHEBI:18420"/>
        <label>1</label>
        <note>catalytic</note>
    </ligand>
</feature>
<feature type="binding site" evidence="4">
    <location>
        <position position="83"/>
    </location>
    <ligand>
        <name>Mg(2+)</name>
        <dbReference type="ChEBI" id="CHEBI:18420"/>
        <label>1</label>
        <note>catalytic</note>
    </ligand>
</feature>
<dbReference type="InterPro" id="IPR000760">
    <property type="entry name" value="Inositol_monophosphatase-like"/>
</dbReference>
<evidence type="ECO:0000256" key="1">
    <source>
        <dbReference type="ARBA" id="ARBA00022723"/>
    </source>
</evidence>
<keyword evidence="3 4" id="KW-0460">Magnesium</keyword>
<protein>
    <submittedName>
        <fullName evidence="5">Inositol monophosphatase family protein</fullName>
    </submittedName>
</protein>
<keyword evidence="6" id="KW-1185">Reference proteome</keyword>
<name>A0A9X1QRP8_9CORY</name>
<dbReference type="SUPFAM" id="SSF56655">
    <property type="entry name" value="Carbohydrate phosphatase"/>
    <property type="match status" value="1"/>
</dbReference>
<dbReference type="GO" id="GO:0006020">
    <property type="term" value="P:inositol metabolic process"/>
    <property type="evidence" value="ECO:0007669"/>
    <property type="project" value="TreeGrafter"/>
</dbReference>
<dbReference type="Gene3D" id="3.40.190.80">
    <property type="match status" value="1"/>
</dbReference>